<gene>
    <name evidence="2" type="ORF">A3G46_02245</name>
</gene>
<evidence type="ECO:0000313" key="2">
    <source>
        <dbReference type="EMBL" id="OHB12813.1"/>
    </source>
</evidence>
<accession>A0A1G2UTT6</accession>
<evidence type="ECO:0000313" key="3">
    <source>
        <dbReference type="Proteomes" id="UP000177276"/>
    </source>
</evidence>
<reference evidence="2 3" key="1">
    <citation type="journal article" date="2016" name="Nat. Commun.">
        <title>Thousands of microbial genomes shed light on interconnected biogeochemical processes in an aquifer system.</title>
        <authorList>
            <person name="Anantharaman K."/>
            <person name="Brown C.T."/>
            <person name="Hug L.A."/>
            <person name="Sharon I."/>
            <person name="Castelle C.J."/>
            <person name="Probst A.J."/>
            <person name="Thomas B.C."/>
            <person name="Singh A."/>
            <person name="Wilkins M.J."/>
            <person name="Karaoz U."/>
            <person name="Brodie E.L."/>
            <person name="Williams K.H."/>
            <person name="Hubbard S.S."/>
            <person name="Banfield J.F."/>
        </authorList>
    </citation>
    <scope>NUCLEOTIDE SEQUENCE [LARGE SCALE GENOMIC DNA]</scope>
</reference>
<dbReference type="EMBL" id="MHWS01000003">
    <property type="protein sequence ID" value="OHB12813.1"/>
    <property type="molecule type" value="Genomic_DNA"/>
</dbReference>
<organism evidence="2 3">
    <name type="scientific">Candidatus Zambryskibacteria bacterium RIFCSPLOWO2_12_FULL_39_16</name>
    <dbReference type="NCBI Taxonomy" id="1802775"/>
    <lineage>
        <taxon>Bacteria</taxon>
        <taxon>Candidatus Zambryskiibacteriota</taxon>
    </lineage>
</organism>
<dbReference type="AlphaFoldDB" id="A0A1G2UTT6"/>
<dbReference type="Proteomes" id="UP000177276">
    <property type="component" value="Unassembled WGS sequence"/>
</dbReference>
<feature type="region of interest" description="Disordered" evidence="1">
    <location>
        <begin position="79"/>
        <end position="102"/>
    </location>
</feature>
<name>A0A1G2UTT6_9BACT</name>
<comment type="caution">
    <text evidence="2">The sequence shown here is derived from an EMBL/GenBank/DDBJ whole genome shotgun (WGS) entry which is preliminary data.</text>
</comment>
<evidence type="ECO:0000256" key="1">
    <source>
        <dbReference type="SAM" id="MobiDB-lite"/>
    </source>
</evidence>
<proteinExistence type="predicted"/>
<feature type="compositionally biased region" description="Basic residues" evidence="1">
    <location>
        <begin position="93"/>
        <end position="102"/>
    </location>
</feature>
<sequence>MQARIACWKVRHRPLCPECSNFMNIVQGRALKQRFWKCDRKKLHTGGVDRFRSWDYGLPEDVINFLKPIRKRRRKRYATLRTTGREPHQAMLSRKRWGKRKQ</sequence>
<protein>
    <submittedName>
        <fullName evidence="2">Uncharacterized protein</fullName>
    </submittedName>
</protein>